<dbReference type="PANTHER" id="PTHR22916">
    <property type="entry name" value="GLYCOSYLTRANSFERASE"/>
    <property type="match status" value="1"/>
</dbReference>
<name>A0ABQ6Q245_9BACT</name>
<accession>A0ABQ6Q245</accession>
<dbReference type="Pfam" id="PF00535">
    <property type="entry name" value="Glycos_transf_2"/>
    <property type="match status" value="1"/>
</dbReference>
<dbReference type="PANTHER" id="PTHR22916:SF3">
    <property type="entry name" value="UDP-GLCNAC:BETAGAL BETA-1,3-N-ACETYLGLUCOSAMINYLTRANSFERASE-LIKE PROTEIN 1"/>
    <property type="match status" value="1"/>
</dbReference>
<organism evidence="2 3">
    <name type="scientific">Algoriphagus taiwanensis</name>
    <dbReference type="NCBI Taxonomy" id="1445656"/>
    <lineage>
        <taxon>Bacteria</taxon>
        <taxon>Pseudomonadati</taxon>
        <taxon>Bacteroidota</taxon>
        <taxon>Cytophagia</taxon>
        <taxon>Cytophagales</taxon>
        <taxon>Cyclobacteriaceae</taxon>
        <taxon>Algoriphagus</taxon>
    </lineage>
</organism>
<keyword evidence="3" id="KW-1185">Reference proteome</keyword>
<dbReference type="EMBL" id="BTPE01000008">
    <property type="protein sequence ID" value="GMQ34259.1"/>
    <property type="molecule type" value="Genomic_DNA"/>
</dbReference>
<dbReference type="InterPro" id="IPR001173">
    <property type="entry name" value="Glyco_trans_2-like"/>
</dbReference>
<dbReference type="Gene3D" id="3.90.550.10">
    <property type="entry name" value="Spore Coat Polysaccharide Biosynthesis Protein SpsA, Chain A"/>
    <property type="match status" value="1"/>
</dbReference>
<dbReference type="Proteomes" id="UP001307705">
    <property type="component" value="Unassembled WGS sequence"/>
</dbReference>
<gene>
    <name evidence="2" type="ORF">Ataiwa_25310</name>
</gene>
<evidence type="ECO:0000313" key="3">
    <source>
        <dbReference type="Proteomes" id="UP001307705"/>
    </source>
</evidence>
<dbReference type="RefSeq" id="WP_338229083.1">
    <property type="nucleotide sequence ID" value="NZ_BTPE01000008.1"/>
</dbReference>
<evidence type="ECO:0000259" key="1">
    <source>
        <dbReference type="Pfam" id="PF00535"/>
    </source>
</evidence>
<dbReference type="InterPro" id="IPR029044">
    <property type="entry name" value="Nucleotide-diphossugar_trans"/>
</dbReference>
<reference evidence="2 3" key="1">
    <citation type="submission" date="2023-08" db="EMBL/GenBank/DDBJ databases">
        <title>Draft genome sequence of Algoriphagus taiwanensis.</title>
        <authorList>
            <person name="Takatani N."/>
            <person name="Hosokawa M."/>
            <person name="Sawabe T."/>
        </authorList>
    </citation>
    <scope>NUCLEOTIDE SEQUENCE [LARGE SCALE GENOMIC DNA]</scope>
    <source>
        <strain evidence="2 3">JCM 19755</strain>
    </source>
</reference>
<proteinExistence type="predicted"/>
<protein>
    <recommendedName>
        <fullName evidence="1">Glycosyltransferase 2-like domain-containing protein</fullName>
    </recommendedName>
</protein>
<feature type="domain" description="Glycosyltransferase 2-like" evidence="1">
    <location>
        <begin position="12"/>
        <end position="136"/>
    </location>
</feature>
<dbReference type="SUPFAM" id="SSF53448">
    <property type="entry name" value="Nucleotide-diphospho-sugar transferases"/>
    <property type="match status" value="1"/>
</dbReference>
<evidence type="ECO:0000313" key="2">
    <source>
        <dbReference type="EMBL" id="GMQ34259.1"/>
    </source>
</evidence>
<comment type="caution">
    <text evidence="2">The sequence shown here is derived from an EMBL/GenBank/DDBJ whole genome shotgun (WGS) entry which is preliminary data.</text>
</comment>
<sequence length="311" mass="36135">MTLGQPLVSISCITYNHAPYLRQCFEGFLSQKVDFPFEIVLYDDASTDETVSIIKEYTEKYPSLFQVYLNQENQYSKGIRGMNMKFNLHRSRGKYIAFCEGDDFWTDPEKLQKQVDFLEKNPSYSICCTNYSEINSQGDILVENAWTGIKLTPEITHLMVLEKYKPKILTSIFRKDAIIGKIPDVFFSAFNTDNFLCAIATENGPAAFLNFNSGCYRVHNQGIWSGKTEIHQFEMQLDTYLKMQGYFTKDFQQKAISNRIYKIRRKLSRLYAKDLHFGKSMNQMKYMFSVNPKDSSKVLFGNLIAPIRKVF</sequence>